<dbReference type="Gene3D" id="3.90.76.10">
    <property type="entry name" value="Dipeptide-binding Protein, Domain 1"/>
    <property type="match status" value="1"/>
</dbReference>
<proteinExistence type="inferred from homology"/>
<dbReference type="Gene3D" id="3.10.105.10">
    <property type="entry name" value="Dipeptide-binding Protein, Domain 3"/>
    <property type="match status" value="1"/>
</dbReference>
<dbReference type="PIRSF" id="PIRSF002741">
    <property type="entry name" value="MppA"/>
    <property type="match status" value="1"/>
</dbReference>
<comment type="subcellular location">
    <subcellularLocation>
        <location evidence="1">Cell envelope</location>
    </subcellularLocation>
</comment>
<evidence type="ECO:0000313" key="6">
    <source>
        <dbReference type="EMBL" id="MDP8567621.1"/>
    </source>
</evidence>
<name>A0ABT9JSW8_9PROT</name>
<gene>
    <name evidence="6" type="ORF">Q9291_07140</name>
</gene>
<evidence type="ECO:0000259" key="5">
    <source>
        <dbReference type="Pfam" id="PF00496"/>
    </source>
</evidence>
<dbReference type="InterPro" id="IPR039424">
    <property type="entry name" value="SBP_5"/>
</dbReference>
<dbReference type="PANTHER" id="PTHR30290">
    <property type="entry name" value="PERIPLASMIC BINDING COMPONENT OF ABC TRANSPORTER"/>
    <property type="match status" value="1"/>
</dbReference>
<dbReference type="InterPro" id="IPR030678">
    <property type="entry name" value="Peptide/Ni-bd"/>
</dbReference>
<accession>A0ABT9JSW8</accession>
<dbReference type="PROSITE" id="PS51257">
    <property type="entry name" value="PROKAR_LIPOPROTEIN"/>
    <property type="match status" value="1"/>
</dbReference>
<dbReference type="Proteomes" id="UP001225906">
    <property type="component" value="Unassembled WGS sequence"/>
</dbReference>
<dbReference type="Pfam" id="PF00496">
    <property type="entry name" value="SBP_bac_5"/>
    <property type="match status" value="1"/>
</dbReference>
<evidence type="ECO:0000313" key="7">
    <source>
        <dbReference type="Proteomes" id="UP001225906"/>
    </source>
</evidence>
<evidence type="ECO:0000256" key="4">
    <source>
        <dbReference type="ARBA" id="ARBA00022729"/>
    </source>
</evidence>
<dbReference type="SUPFAM" id="SSF53850">
    <property type="entry name" value="Periplasmic binding protein-like II"/>
    <property type="match status" value="1"/>
</dbReference>
<dbReference type="EMBL" id="JAVCAP010000014">
    <property type="protein sequence ID" value="MDP8567621.1"/>
    <property type="molecule type" value="Genomic_DNA"/>
</dbReference>
<evidence type="ECO:0000256" key="3">
    <source>
        <dbReference type="ARBA" id="ARBA00022448"/>
    </source>
</evidence>
<feature type="domain" description="Solute-binding protein family 5" evidence="5">
    <location>
        <begin position="77"/>
        <end position="393"/>
    </location>
</feature>
<dbReference type="InterPro" id="IPR000914">
    <property type="entry name" value="SBP_5_dom"/>
</dbReference>
<keyword evidence="3" id="KW-0813">Transport</keyword>
<keyword evidence="7" id="KW-1185">Reference proteome</keyword>
<evidence type="ECO:0000256" key="1">
    <source>
        <dbReference type="ARBA" id="ARBA00004196"/>
    </source>
</evidence>
<dbReference type="CDD" id="cd00995">
    <property type="entry name" value="PBP2_NikA_DppA_OppA_like"/>
    <property type="match status" value="1"/>
</dbReference>
<sequence length="492" mass="55020">MRAGQWWKGALIATLWMLSGCQSSSSNNVLVFAVAQAPINLDPRYATDAASERANRLLYQRLVEFDSASHEVAGLSDWQQIDARHYRFHLKPQAAPFHHGQPLTAQDVKATYDSLLALPDSPHVAEFKHIQRIDTPDARTIDFTLNRPDSHFPARLIIGILPADLVAAGHDFTHQPVGNGPFRLNAWSRSLVLTRVRDGLQVCFNEVKDPNVRVLKLKRGEADLIQGDLPPELVSYLQAQPGLMVQTAAGANYSYLGINTQADYLRDSKVRQAIAYAIDTDAIIRKVMVPHTRSANAILPPEHYAGNRDLQPYRYQPALSRQLLQSAGIKLPLTLIYKTSTDAQRVRLATILQAQMREAGIDLHIKSLDWGTFFSDVQQGNFQLYGLTWVGIKTPEIYTKVFASANVPPVGVNRGRYRDSELDRLLAAEDWMAATRRIHSRLPYIPLWYEGQFAAYRPSIQTYAPMPDGNWDGLSNVVFKASARQTSGLSAQ</sequence>
<comment type="caution">
    <text evidence="6">The sequence shown here is derived from an EMBL/GenBank/DDBJ whole genome shotgun (WGS) entry which is preliminary data.</text>
</comment>
<comment type="similarity">
    <text evidence="2">Belongs to the bacterial solute-binding protein 5 family.</text>
</comment>
<organism evidence="6 7">
    <name type="scientific">Methylophilus aquaticus</name>
    <dbReference type="NCBI Taxonomy" id="1971610"/>
    <lineage>
        <taxon>Bacteria</taxon>
        <taxon>Pseudomonadati</taxon>
        <taxon>Pseudomonadota</taxon>
        <taxon>Betaproteobacteria</taxon>
        <taxon>Nitrosomonadales</taxon>
        <taxon>Methylophilaceae</taxon>
        <taxon>Methylophilus</taxon>
    </lineage>
</organism>
<dbReference type="PANTHER" id="PTHR30290:SF10">
    <property type="entry name" value="PERIPLASMIC OLIGOPEPTIDE-BINDING PROTEIN-RELATED"/>
    <property type="match status" value="1"/>
</dbReference>
<protein>
    <submittedName>
        <fullName evidence="6">ABC transporter substrate-binding protein</fullName>
    </submittedName>
</protein>
<dbReference type="RefSeq" id="WP_306389341.1">
    <property type="nucleotide sequence ID" value="NZ_JAVCAP010000014.1"/>
</dbReference>
<dbReference type="Gene3D" id="3.40.190.10">
    <property type="entry name" value="Periplasmic binding protein-like II"/>
    <property type="match status" value="1"/>
</dbReference>
<reference evidence="7" key="1">
    <citation type="journal article" date="2019" name="Int. J. Syst. Evol. Microbiol.">
        <title>The Global Catalogue of Microorganisms (GCM) 10K type strain sequencing project: providing services to taxonomists for standard genome sequencing and annotation.</title>
        <authorList>
            <consortium name="The Broad Institute Genomics Platform"/>
            <consortium name="The Broad Institute Genome Sequencing Center for Infectious Disease"/>
            <person name="Wu L."/>
            <person name="Ma J."/>
        </authorList>
    </citation>
    <scope>NUCLEOTIDE SEQUENCE [LARGE SCALE GENOMIC DNA]</scope>
    <source>
        <strain evidence="7">VKM B-3159</strain>
    </source>
</reference>
<evidence type="ECO:0000256" key="2">
    <source>
        <dbReference type="ARBA" id="ARBA00005695"/>
    </source>
</evidence>
<keyword evidence="4" id="KW-0732">Signal</keyword>